<evidence type="ECO:0000256" key="5">
    <source>
        <dbReference type="HAMAP-Rule" id="MF_00944"/>
    </source>
</evidence>
<dbReference type="HAMAP" id="MF_00944">
    <property type="entry name" value="YchF_OLA1_ATPase"/>
    <property type="match status" value="1"/>
</dbReference>
<dbReference type="InterPro" id="IPR006073">
    <property type="entry name" value="GTP-bd"/>
</dbReference>
<dbReference type="SUPFAM" id="SSF52540">
    <property type="entry name" value="P-loop containing nucleoside triphosphate hydrolases"/>
    <property type="match status" value="1"/>
</dbReference>
<evidence type="ECO:0000256" key="3">
    <source>
        <dbReference type="ARBA" id="ARBA00022840"/>
    </source>
</evidence>
<organism evidence="7 8">
    <name type="scientific">Treponema pallidum subsp. pallidum (strain SS14)</name>
    <dbReference type="NCBI Taxonomy" id="455434"/>
    <lineage>
        <taxon>Bacteria</taxon>
        <taxon>Pseudomonadati</taxon>
        <taxon>Spirochaetota</taxon>
        <taxon>Spirochaetia</taxon>
        <taxon>Spirochaetales</taxon>
        <taxon>Treponemataceae</taxon>
        <taxon>Treponema</taxon>
    </lineage>
</organism>
<dbReference type="GO" id="GO:0005525">
    <property type="term" value="F:GTP binding"/>
    <property type="evidence" value="ECO:0007669"/>
    <property type="project" value="InterPro"/>
</dbReference>
<sequence>MAVNCGIIGLPNVGKSTIFSALTANVVEAANYPFCTIEPNVGMVTVPDVRLEALAGHFRPKKTVYASIECVDIAGLVKGASQGEGLGNRFLAHVREVGVLAHVVRCFEHTDIVHVHNKVDPLSDIETVHIELALADLASVEKRAVRAQKESRMGKSLQKESTLVLRALDTLREYLEMGKAACMAPLSDEERNAVRDMRLLTMKPHLYVCNTDESGMQYGNDFVRAVQEHARVHNTQAIVMCGKFEAELAQLSDVAEQNAFLQELGLRESGRAALARAVYSLMGLRTFFTAGPEECRAWTIRAGLRAPHAAGVIHSDLERGFIRAETYSFDDLASCGSVAKVREANRVRQEGKEYEVQDGDVIFFKFNV</sequence>
<dbReference type="InterPro" id="IPR004396">
    <property type="entry name" value="ATPase_YchF/OLA1"/>
</dbReference>
<dbReference type="AlphaFoldDB" id="A0A0H3BIF3"/>
<dbReference type="NCBIfam" id="TIGR00092">
    <property type="entry name" value="redox-regulated ATPase YchF"/>
    <property type="match status" value="1"/>
</dbReference>
<protein>
    <recommendedName>
        <fullName evidence="5">Ribosome-binding ATPase YchF</fullName>
    </recommendedName>
</protein>
<dbReference type="InterPro" id="IPR012676">
    <property type="entry name" value="TGS-like"/>
</dbReference>
<dbReference type="FunFam" id="3.10.20.30:FF:000001">
    <property type="entry name" value="Ribosome-binding ATPase YchF"/>
    <property type="match status" value="1"/>
</dbReference>
<evidence type="ECO:0000256" key="4">
    <source>
        <dbReference type="ARBA" id="ARBA00022842"/>
    </source>
</evidence>
<reference evidence="7 8" key="1">
    <citation type="journal article" date="2008" name="BMC Microbiol.">
        <title>Complete genome sequence of Treponema pallidum ssp. pallidum strain SS14 determined with oligonucleotide arrays.</title>
        <authorList>
            <person name="Matejkova P."/>
            <person name="Strouhal M."/>
            <person name="Smajs D."/>
            <person name="Norris S.J."/>
            <person name="Palzkill T."/>
            <person name="Petrosino J.F."/>
            <person name="Sodergren E."/>
            <person name="Norton J.E."/>
            <person name="Singh J."/>
            <person name="Richmond T.A."/>
            <person name="Molla M.N."/>
            <person name="Albert T.J."/>
            <person name="Weinstock G.M."/>
        </authorList>
    </citation>
    <scope>NUCLEOTIDE SEQUENCE [LARGE SCALE GENOMIC DNA]</scope>
    <source>
        <strain evidence="7 8">SS14</strain>
    </source>
</reference>
<dbReference type="PATRIC" id="fig|455434.6.peg.127"/>
<dbReference type="CDD" id="cd04867">
    <property type="entry name" value="TGS_YchF_OLA1"/>
    <property type="match status" value="1"/>
</dbReference>
<evidence type="ECO:0000256" key="1">
    <source>
        <dbReference type="ARBA" id="ARBA00022723"/>
    </source>
</evidence>
<evidence type="ECO:0000256" key="2">
    <source>
        <dbReference type="ARBA" id="ARBA00022741"/>
    </source>
</evidence>
<dbReference type="GO" id="GO:0016887">
    <property type="term" value="F:ATP hydrolysis activity"/>
    <property type="evidence" value="ECO:0007669"/>
    <property type="project" value="UniProtKB-UniRule"/>
</dbReference>
<comment type="function">
    <text evidence="5">ATPase that binds to both the 70S ribosome and the 50S ribosomal subunit in a nucleotide-independent manner.</text>
</comment>
<feature type="domain" description="OBG-type G" evidence="6">
    <location>
        <begin position="3"/>
        <end position="260"/>
    </location>
</feature>
<dbReference type="GeneID" id="93875921"/>
<dbReference type="Pfam" id="PF06071">
    <property type="entry name" value="YchF-GTPase_C"/>
    <property type="match status" value="1"/>
</dbReference>
<dbReference type="RefSeq" id="WP_010881573.1">
    <property type="nucleotide sequence ID" value="NC_010741.1"/>
</dbReference>
<dbReference type="EMBL" id="CP000805">
    <property type="protein sequence ID" value="ACD70551.1"/>
    <property type="molecule type" value="Genomic_DNA"/>
</dbReference>
<dbReference type="Gene3D" id="3.10.20.30">
    <property type="match status" value="1"/>
</dbReference>
<dbReference type="InterPro" id="IPR031167">
    <property type="entry name" value="G_OBG"/>
</dbReference>
<keyword evidence="1" id="KW-0479">Metal-binding</keyword>
<dbReference type="Pfam" id="PF01926">
    <property type="entry name" value="MMR_HSR1"/>
    <property type="match status" value="1"/>
</dbReference>
<dbReference type="InterPro" id="IPR023192">
    <property type="entry name" value="TGS-like_dom_sf"/>
</dbReference>
<dbReference type="InterPro" id="IPR013029">
    <property type="entry name" value="YchF_C"/>
</dbReference>
<dbReference type="Gene3D" id="1.10.150.300">
    <property type="entry name" value="TGS-like domain"/>
    <property type="match status" value="1"/>
</dbReference>
<dbReference type="GO" id="GO:0043023">
    <property type="term" value="F:ribosomal large subunit binding"/>
    <property type="evidence" value="ECO:0007669"/>
    <property type="project" value="UniProtKB-UniRule"/>
</dbReference>
<dbReference type="Proteomes" id="UP000001202">
    <property type="component" value="Chromosome"/>
</dbReference>
<gene>
    <name evidence="5" type="primary">ychF</name>
    <name evidence="7" type="ordered locus">TPASS_0124</name>
</gene>
<dbReference type="KEGG" id="tpp:TPASS_0124"/>
<dbReference type="GO" id="GO:0005524">
    <property type="term" value="F:ATP binding"/>
    <property type="evidence" value="ECO:0007669"/>
    <property type="project" value="UniProtKB-UniRule"/>
</dbReference>
<dbReference type="GO" id="GO:0005737">
    <property type="term" value="C:cytoplasm"/>
    <property type="evidence" value="ECO:0007669"/>
    <property type="project" value="TreeGrafter"/>
</dbReference>
<evidence type="ECO:0000313" key="8">
    <source>
        <dbReference type="Proteomes" id="UP000001202"/>
    </source>
</evidence>
<dbReference type="PANTHER" id="PTHR23305">
    <property type="entry name" value="OBG GTPASE FAMILY"/>
    <property type="match status" value="1"/>
</dbReference>
<dbReference type="CDD" id="cd01900">
    <property type="entry name" value="YchF"/>
    <property type="match status" value="1"/>
</dbReference>
<dbReference type="PANTHER" id="PTHR23305:SF18">
    <property type="entry name" value="OBG-TYPE G DOMAIN-CONTAINING PROTEIN"/>
    <property type="match status" value="1"/>
</dbReference>
<dbReference type="FunFam" id="1.10.150.300:FF:000001">
    <property type="entry name" value="Ribosome-binding ATPase YchF"/>
    <property type="match status" value="1"/>
</dbReference>
<dbReference type="PIRSF" id="PIRSF006641">
    <property type="entry name" value="CHP00092"/>
    <property type="match status" value="1"/>
</dbReference>
<evidence type="ECO:0000259" key="6">
    <source>
        <dbReference type="PROSITE" id="PS51710"/>
    </source>
</evidence>
<evidence type="ECO:0000313" key="7">
    <source>
        <dbReference type="EMBL" id="ACD70551.1"/>
    </source>
</evidence>
<feature type="binding site" evidence="5">
    <location>
        <begin position="12"/>
        <end position="17"/>
    </location>
    <ligand>
        <name>ATP</name>
        <dbReference type="ChEBI" id="CHEBI:30616"/>
    </ligand>
</feature>
<dbReference type="PRINTS" id="PR00326">
    <property type="entry name" value="GTP1OBG"/>
</dbReference>
<keyword evidence="2 5" id="KW-0547">Nucleotide-binding</keyword>
<dbReference type="Gene3D" id="3.40.50.300">
    <property type="entry name" value="P-loop containing nucleotide triphosphate hydrolases"/>
    <property type="match status" value="1"/>
</dbReference>
<dbReference type="SUPFAM" id="SSF81271">
    <property type="entry name" value="TGS-like"/>
    <property type="match status" value="1"/>
</dbReference>
<keyword evidence="4" id="KW-0460">Magnesium</keyword>
<keyword evidence="3 5" id="KW-0067">ATP-binding</keyword>
<name>A0A0H3BIF3_TREPS</name>
<accession>A0A0H3BIF3</accession>
<dbReference type="PROSITE" id="PS51710">
    <property type="entry name" value="G_OBG"/>
    <property type="match status" value="1"/>
</dbReference>
<dbReference type="GO" id="GO:0046872">
    <property type="term" value="F:metal ion binding"/>
    <property type="evidence" value="ECO:0007669"/>
    <property type="project" value="UniProtKB-KW"/>
</dbReference>
<dbReference type="InterPro" id="IPR027417">
    <property type="entry name" value="P-loop_NTPase"/>
</dbReference>
<dbReference type="InterPro" id="IPR041706">
    <property type="entry name" value="YchF_N"/>
</dbReference>
<comment type="similarity">
    <text evidence="5">Belongs to the TRAFAC class OBG-HflX-like GTPase superfamily. OBG GTPase family. YchF/OLA1 subfamily.</text>
</comment>
<proteinExistence type="inferred from homology"/>
<dbReference type="InterPro" id="IPR012675">
    <property type="entry name" value="Beta-grasp_dom_sf"/>
</dbReference>